<evidence type="ECO:0000313" key="2">
    <source>
        <dbReference type="EMBL" id="CAB5380378.1"/>
    </source>
</evidence>
<feature type="domain" description="Domain of unknown function at the cortex 1" evidence="1">
    <location>
        <begin position="9"/>
        <end position="130"/>
    </location>
</feature>
<dbReference type="OrthoDB" id="2119945at2759"/>
<protein>
    <recommendedName>
        <fullName evidence="1">Domain of unknown function at the cortex 1 domain-containing protein</fullName>
    </recommendedName>
</protein>
<dbReference type="PANTHER" id="PTHR34826:SF2">
    <property type="entry name" value="UPF0590 PROTEIN C409.17C"/>
    <property type="match status" value="1"/>
</dbReference>
<dbReference type="Pfam" id="PF08588">
    <property type="entry name" value="Duc1"/>
    <property type="match status" value="1"/>
</dbReference>
<name>A0A916EDU5_9GLOM</name>
<evidence type="ECO:0000313" key="3">
    <source>
        <dbReference type="Proteomes" id="UP000684084"/>
    </source>
</evidence>
<reference evidence="2" key="1">
    <citation type="submission" date="2020-05" db="EMBL/GenBank/DDBJ databases">
        <authorList>
            <person name="Rincon C."/>
            <person name="Sanders R I."/>
            <person name="Robbins C."/>
            <person name="Chaturvedi A."/>
        </authorList>
    </citation>
    <scope>NUCLEOTIDE SEQUENCE</scope>
    <source>
        <strain evidence="2">CHB12</strain>
    </source>
</reference>
<dbReference type="Proteomes" id="UP000684084">
    <property type="component" value="Unassembled WGS sequence"/>
</dbReference>
<gene>
    <name evidence="2" type="ORF">CHRIB12_LOCUS17050</name>
</gene>
<dbReference type="AlphaFoldDB" id="A0A916EDU5"/>
<dbReference type="InterPro" id="IPR013897">
    <property type="entry name" value="Duc1"/>
</dbReference>
<dbReference type="EMBL" id="CAGKOT010000042">
    <property type="protein sequence ID" value="CAB5380378.1"/>
    <property type="molecule type" value="Genomic_DNA"/>
</dbReference>
<proteinExistence type="predicted"/>
<comment type="caution">
    <text evidence="2">The sequence shown here is derived from an EMBL/GenBank/DDBJ whole genome shotgun (WGS) entry which is preliminary data.</text>
</comment>
<evidence type="ECO:0000259" key="1">
    <source>
        <dbReference type="Pfam" id="PF08588"/>
    </source>
</evidence>
<accession>A0A916EDU5</accession>
<dbReference type="VEuPathDB" id="FungiDB:RhiirFUN_022196"/>
<organism evidence="2 3">
    <name type="scientific">Rhizophagus irregularis</name>
    <dbReference type="NCBI Taxonomy" id="588596"/>
    <lineage>
        <taxon>Eukaryota</taxon>
        <taxon>Fungi</taxon>
        <taxon>Fungi incertae sedis</taxon>
        <taxon>Mucoromycota</taxon>
        <taxon>Glomeromycotina</taxon>
        <taxon>Glomeromycetes</taxon>
        <taxon>Glomerales</taxon>
        <taxon>Glomeraceae</taxon>
        <taxon>Rhizophagus</taxon>
    </lineage>
</organism>
<dbReference type="PANTHER" id="PTHR34826">
    <property type="entry name" value="UPF0590 PROTEIN C409.17C"/>
    <property type="match status" value="1"/>
</dbReference>
<sequence length="186" mass="21789">MILIKKINLPSGSSLGLKIFQHPLAYNPLIYIMNKINLYEEQIFKDDKWLPSWPSSNGEHIEEDNETNRKQFQIKDNQIWYFDFSNSVTDFNDLTVKLGDLQHWEGQPVRYVCKTRDSSIVSFIVSFKLVLIKEESNEIQKPAQGSIAADGAVNYSMFSILLHEFCRSYFDFITRYKMKNYLSIHS</sequence>